<name>A0A2C9VKG7_MANES</name>
<evidence type="ECO:0000313" key="1">
    <source>
        <dbReference type="EMBL" id="OAY45092.1"/>
    </source>
</evidence>
<gene>
    <name evidence="1" type="ORF">MANES_07G030400</name>
</gene>
<reference evidence="1" key="1">
    <citation type="submission" date="2016-02" db="EMBL/GenBank/DDBJ databases">
        <title>WGS assembly of Manihot esculenta.</title>
        <authorList>
            <person name="Bredeson J.V."/>
            <person name="Prochnik S.E."/>
            <person name="Lyons J.B."/>
            <person name="Schmutz J."/>
            <person name="Grimwood J."/>
            <person name="Vrebalov J."/>
            <person name="Bart R.S."/>
            <person name="Amuge T."/>
            <person name="Ferguson M.E."/>
            <person name="Green R."/>
            <person name="Putnam N."/>
            <person name="Stites J."/>
            <person name="Rounsley S."/>
            <person name="Rokhsar D.S."/>
        </authorList>
    </citation>
    <scope>NUCLEOTIDE SEQUENCE [LARGE SCALE GENOMIC DNA]</scope>
    <source>
        <tissue evidence="1">Leaf</tissue>
    </source>
</reference>
<protein>
    <submittedName>
        <fullName evidence="1">Uncharacterized protein</fullName>
    </submittedName>
</protein>
<sequence length="41" mass="4599">MKVLCFNYGSPLTNLTRLITHSAPTNVARCECRTVSKQEIC</sequence>
<dbReference type="AlphaFoldDB" id="A0A2C9VKG7"/>
<dbReference type="EMBL" id="CM004393">
    <property type="protein sequence ID" value="OAY45092.1"/>
    <property type="molecule type" value="Genomic_DNA"/>
</dbReference>
<proteinExistence type="predicted"/>
<accession>A0A2C9VKG7</accession>
<organism evidence="1">
    <name type="scientific">Manihot esculenta</name>
    <name type="common">Cassava</name>
    <name type="synonym">Jatropha manihot</name>
    <dbReference type="NCBI Taxonomy" id="3983"/>
    <lineage>
        <taxon>Eukaryota</taxon>
        <taxon>Viridiplantae</taxon>
        <taxon>Streptophyta</taxon>
        <taxon>Embryophyta</taxon>
        <taxon>Tracheophyta</taxon>
        <taxon>Spermatophyta</taxon>
        <taxon>Magnoliopsida</taxon>
        <taxon>eudicotyledons</taxon>
        <taxon>Gunneridae</taxon>
        <taxon>Pentapetalae</taxon>
        <taxon>rosids</taxon>
        <taxon>fabids</taxon>
        <taxon>Malpighiales</taxon>
        <taxon>Euphorbiaceae</taxon>
        <taxon>Crotonoideae</taxon>
        <taxon>Manihoteae</taxon>
        <taxon>Manihot</taxon>
    </lineage>
</organism>